<reference evidence="3 4" key="1">
    <citation type="journal article" date="2018" name="Int. J. Syst. Evol. Microbiol.">
        <title>Micromonospora globbae sp. nov., an endophytic actinomycete isolated from roots of Globba winitii C. H. Wright.</title>
        <authorList>
            <person name="Kuncharoen N."/>
            <person name="Pittayakhajonwut P."/>
            <person name="Tanasupawat S."/>
        </authorList>
    </citation>
    <scope>NUCLEOTIDE SEQUENCE [LARGE SCALE GENOMIC DNA]</scope>
    <source>
        <strain evidence="3 4">WPS1-2</strain>
    </source>
</reference>
<feature type="region of interest" description="Disordered" evidence="1">
    <location>
        <begin position="221"/>
        <end position="253"/>
    </location>
</feature>
<organism evidence="3 4">
    <name type="scientific">Micromonospora globbae</name>
    <dbReference type="NCBI Taxonomy" id="1894969"/>
    <lineage>
        <taxon>Bacteria</taxon>
        <taxon>Bacillati</taxon>
        <taxon>Actinomycetota</taxon>
        <taxon>Actinomycetes</taxon>
        <taxon>Micromonosporales</taxon>
        <taxon>Micromonosporaceae</taxon>
        <taxon>Micromonospora</taxon>
    </lineage>
</organism>
<evidence type="ECO:0000256" key="1">
    <source>
        <dbReference type="SAM" id="MobiDB-lite"/>
    </source>
</evidence>
<gene>
    <name evidence="3" type="ORF">D7I43_17540</name>
</gene>
<dbReference type="Proteomes" id="UP000285744">
    <property type="component" value="Unassembled WGS sequence"/>
</dbReference>
<sequence>MRGAARAARRGPARGARRDPAGPDTPRRWEDAPVTPRPARLRLLLSGLPLVVALPLAACTAGAEPTTPAPVPTVTPTATPAGPATCPESGVLIRSTGSDAAMGLRALGLELVNCGTEPYELNGYPVLVVRDEQRQPITLTVVDGAKGITSGFDAPPRPLTLRPGDRATAAVLWRNTFTDSTGAPTNGAYLDVAPADGRPAQAVDPDGPIDLGNTGRIGVSAWTRAEPATPAQPPAPSRPSGAPSVAVTPDGRV</sequence>
<accession>A0A420EZ29</accession>
<dbReference type="EMBL" id="RAQQ01000012">
    <property type="protein sequence ID" value="RKF25981.1"/>
    <property type="molecule type" value="Genomic_DNA"/>
</dbReference>
<evidence type="ECO:0000313" key="3">
    <source>
        <dbReference type="EMBL" id="RKF25981.1"/>
    </source>
</evidence>
<comment type="caution">
    <text evidence="3">The sequence shown here is derived from an EMBL/GenBank/DDBJ whole genome shotgun (WGS) entry which is preliminary data.</text>
</comment>
<proteinExistence type="predicted"/>
<protein>
    <submittedName>
        <fullName evidence="3">DUF4232 domain-containing protein</fullName>
    </submittedName>
</protein>
<name>A0A420EZ29_9ACTN</name>
<feature type="compositionally biased region" description="Low complexity" evidence="1">
    <location>
        <begin position="74"/>
        <end position="84"/>
    </location>
</feature>
<feature type="region of interest" description="Disordered" evidence="1">
    <location>
        <begin position="64"/>
        <end position="84"/>
    </location>
</feature>
<dbReference type="AlphaFoldDB" id="A0A420EZ29"/>
<dbReference type="InterPro" id="IPR025326">
    <property type="entry name" value="DUF4232"/>
</dbReference>
<feature type="compositionally biased region" description="Basic and acidic residues" evidence="1">
    <location>
        <begin position="16"/>
        <end position="31"/>
    </location>
</feature>
<dbReference type="Pfam" id="PF14016">
    <property type="entry name" value="DUF4232"/>
    <property type="match status" value="1"/>
</dbReference>
<evidence type="ECO:0000313" key="4">
    <source>
        <dbReference type="Proteomes" id="UP000285744"/>
    </source>
</evidence>
<evidence type="ECO:0000259" key="2">
    <source>
        <dbReference type="Pfam" id="PF14016"/>
    </source>
</evidence>
<feature type="region of interest" description="Disordered" evidence="1">
    <location>
        <begin position="1"/>
        <end position="34"/>
    </location>
</feature>
<feature type="domain" description="DUF4232" evidence="2">
    <location>
        <begin position="86"/>
        <end position="222"/>
    </location>
</feature>
<dbReference type="OrthoDB" id="3827416at2"/>